<feature type="region of interest" description="Disordered" evidence="1">
    <location>
        <begin position="505"/>
        <end position="559"/>
    </location>
</feature>
<organism evidence="2 3">
    <name type="scientific">Sitophilus oryzae</name>
    <name type="common">Rice weevil</name>
    <name type="synonym">Curculio oryzae</name>
    <dbReference type="NCBI Taxonomy" id="7048"/>
    <lineage>
        <taxon>Eukaryota</taxon>
        <taxon>Metazoa</taxon>
        <taxon>Ecdysozoa</taxon>
        <taxon>Arthropoda</taxon>
        <taxon>Hexapoda</taxon>
        <taxon>Insecta</taxon>
        <taxon>Pterygota</taxon>
        <taxon>Neoptera</taxon>
        <taxon>Endopterygota</taxon>
        <taxon>Coleoptera</taxon>
        <taxon>Polyphaga</taxon>
        <taxon>Cucujiformia</taxon>
        <taxon>Curculionidae</taxon>
        <taxon>Dryophthorinae</taxon>
        <taxon>Sitophilus</taxon>
    </lineage>
</organism>
<dbReference type="PANTHER" id="PTHR13524:SF2">
    <property type="entry name" value="MYOTUBULARIN-RELATED PROTEIN 14"/>
    <property type="match status" value="1"/>
</dbReference>
<dbReference type="PROSITE" id="PS00383">
    <property type="entry name" value="TYR_PHOSPHATASE_1"/>
    <property type="match status" value="1"/>
</dbReference>
<dbReference type="GeneID" id="115876858"/>
<evidence type="ECO:0000313" key="2">
    <source>
        <dbReference type="Proteomes" id="UP000504635"/>
    </source>
</evidence>
<dbReference type="FunCoup" id="A0A6J2XD52">
    <property type="interactions" value="127"/>
</dbReference>
<feature type="compositionally biased region" description="Low complexity" evidence="1">
    <location>
        <begin position="422"/>
        <end position="431"/>
    </location>
</feature>
<dbReference type="InterPro" id="IPR016130">
    <property type="entry name" value="Tyr_Pase_AS"/>
</dbReference>
<proteinExistence type="predicted"/>
<feature type="compositionally biased region" description="Polar residues" evidence="1">
    <location>
        <begin position="432"/>
        <end position="441"/>
    </location>
</feature>
<dbReference type="AlphaFoldDB" id="A0A6J2XD52"/>
<gene>
    <name evidence="3" type="primary">LOC115876858</name>
</gene>
<dbReference type="SUPFAM" id="SSF52799">
    <property type="entry name" value="(Phosphotyrosine protein) phosphatases II"/>
    <property type="match status" value="1"/>
</dbReference>
<dbReference type="InterPro" id="IPR029021">
    <property type="entry name" value="Prot-tyrosine_phosphatase-like"/>
</dbReference>
<sequence>MEEHVNFANLEEFEIIEACDIDKNINICELLRTFAGSTYYVDEENKPNRHLDAVIAMMEKDYKVAKISNSSGNKCFNYPMVIPIMESDRHATVTIFEDQENKTPSFNANQLEDLFEEAKLARCRQRFPVPVILFKGQFVCRSSTVASVPEVCYRGSFASSAKDVLNVLWEFLYPSEESPPEVSPDGEKTESQIPPYCEKVRNEDVKLLKALNVKTIVNIMVEKRKVKLGMYMSASETVDAERYSSFRMLSMPYPGCEFFTKFHDNLYNSDGLFYNWKDPSNNAEISVPDDKVSKSLYYIIWDFYKKWDLTVITQNYMKYLIKRLQNDNDGGLLLHCISGWDRTPLFISLIRLSLWADGLIHESLDEYDMVYFTLAYDWYLFGHHLSDRLAKNEEIMMFCFDFLKKITGDEFSAKSKKRCSDSRSSAASNDSTTEQGDVMTQSRYNRLRSDIKDASQDHDLVDVASESAEEPQPPISFVADDEVRKLRRYNETMADLFAAEARDNGSRGYVCGEPGGSTNNRLSPEGARARVSSPVSMKSPKKRQRTTSSASNDSRRDSWQCINENGSLEQDSSMKSVRAHKLTTARKIFLSCYHKTVKGESYGPPKKGVIEKTLLYLRSFFETPLGSEPDPTEESSNNDQENDE</sequence>
<accession>A0A6J2XD52</accession>
<evidence type="ECO:0000313" key="3">
    <source>
        <dbReference type="RefSeq" id="XP_030748714.1"/>
    </source>
</evidence>
<feature type="region of interest" description="Disordered" evidence="1">
    <location>
        <begin position="621"/>
        <end position="644"/>
    </location>
</feature>
<name>A0A6J2XD52_SITOR</name>
<evidence type="ECO:0000256" key="1">
    <source>
        <dbReference type="SAM" id="MobiDB-lite"/>
    </source>
</evidence>
<feature type="region of interest" description="Disordered" evidence="1">
    <location>
        <begin position="421"/>
        <end position="441"/>
    </location>
</feature>
<feature type="compositionally biased region" description="Low complexity" evidence="1">
    <location>
        <begin position="634"/>
        <end position="644"/>
    </location>
</feature>
<dbReference type="InterPro" id="IPR039802">
    <property type="entry name" value="MTMR14"/>
</dbReference>
<dbReference type="GO" id="GO:0004438">
    <property type="term" value="F:phosphatidylinositol-3-phosphate phosphatase activity"/>
    <property type="evidence" value="ECO:0007669"/>
    <property type="project" value="InterPro"/>
</dbReference>
<dbReference type="Gene3D" id="3.90.190.10">
    <property type="entry name" value="Protein tyrosine phosphatase superfamily"/>
    <property type="match status" value="1"/>
</dbReference>
<dbReference type="OrthoDB" id="2408718at2759"/>
<dbReference type="PANTHER" id="PTHR13524">
    <property type="entry name" value="MYOTUBULARIN-RELATED"/>
    <property type="match status" value="1"/>
</dbReference>
<dbReference type="Proteomes" id="UP000504635">
    <property type="component" value="Unplaced"/>
</dbReference>
<dbReference type="CTD" id="36959"/>
<reference evidence="3" key="1">
    <citation type="submission" date="2025-08" db="UniProtKB">
        <authorList>
            <consortium name="RefSeq"/>
        </authorList>
    </citation>
    <scope>IDENTIFICATION</scope>
    <source>
        <tissue evidence="3">Gonads</tissue>
    </source>
</reference>
<dbReference type="KEGG" id="soy:115876858"/>
<dbReference type="InParanoid" id="A0A6J2XD52"/>
<protein>
    <submittedName>
        <fullName evidence="3">Myotubularin-related protein 14</fullName>
    </submittedName>
</protein>
<keyword evidence="2" id="KW-1185">Reference proteome</keyword>
<dbReference type="RefSeq" id="XP_030748714.1">
    <property type="nucleotide sequence ID" value="XM_030892854.1"/>
</dbReference>